<dbReference type="Proteomes" id="UP000005744">
    <property type="component" value="Unassembled WGS sequence"/>
</dbReference>
<accession>I3CFF6</accession>
<dbReference type="HOGENOM" id="CLU_066192_17_5_6"/>
<dbReference type="PROSITE" id="PS50943">
    <property type="entry name" value="HTH_CROC1"/>
    <property type="match status" value="1"/>
</dbReference>
<name>I3CFF6_9GAMM</name>
<organism evidence="3 4">
    <name type="scientific">Beggiatoa alba B18LD</name>
    <dbReference type="NCBI Taxonomy" id="395493"/>
    <lineage>
        <taxon>Bacteria</taxon>
        <taxon>Pseudomonadati</taxon>
        <taxon>Pseudomonadota</taxon>
        <taxon>Gammaproteobacteria</taxon>
        <taxon>Thiotrichales</taxon>
        <taxon>Thiotrichaceae</taxon>
        <taxon>Beggiatoa</taxon>
    </lineage>
</organism>
<evidence type="ECO:0000313" key="3">
    <source>
        <dbReference type="EMBL" id="EIJ42349.1"/>
    </source>
</evidence>
<dbReference type="GO" id="GO:0005829">
    <property type="term" value="C:cytosol"/>
    <property type="evidence" value="ECO:0007669"/>
    <property type="project" value="TreeGrafter"/>
</dbReference>
<dbReference type="GO" id="GO:0003700">
    <property type="term" value="F:DNA-binding transcription factor activity"/>
    <property type="evidence" value="ECO:0007669"/>
    <property type="project" value="TreeGrafter"/>
</dbReference>
<dbReference type="EMBL" id="JH600070">
    <property type="protein sequence ID" value="EIJ42349.1"/>
    <property type="molecule type" value="Genomic_DNA"/>
</dbReference>
<evidence type="ECO:0000256" key="1">
    <source>
        <dbReference type="ARBA" id="ARBA00023125"/>
    </source>
</evidence>
<gene>
    <name evidence="3" type="ORF">BegalDRAFT_1461</name>
</gene>
<dbReference type="CDD" id="cd00093">
    <property type="entry name" value="HTH_XRE"/>
    <property type="match status" value="1"/>
</dbReference>
<dbReference type="RefSeq" id="WP_002685201.1">
    <property type="nucleotide sequence ID" value="NZ_JH600070.1"/>
</dbReference>
<dbReference type="OrthoDB" id="6958906at2"/>
<dbReference type="SUPFAM" id="SSF47413">
    <property type="entry name" value="lambda repressor-like DNA-binding domains"/>
    <property type="match status" value="1"/>
</dbReference>
<dbReference type="PANTHER" id="PTHR46797">
    <property type="entry name" value="HTH-TYPE TRANSCRIPTIONAL REGULATOR"/>
    <property type="match status" value="1"/>
</dbReference>
<dbReference type="PANTHER" id="PTHR46797:SF1">
    <property type="entry name" value="METHYLPHOSPHONATE SYNTHASE"/>
    <property type="match status" value="1"/>
</dbReference>
<evidence type="ECO:0000313" key="4">
    <source>
        <dbReference type="Proteomes" id="UP000005744"/>
    </source>
</evidence>
<dbReference type="AlphaFoldDB" id="I3CFF6"/>
<dbReference type="InterPro" id="IPR010982">
    <property type="entry name" value="Lambda_DNA-bd_dom_sf"/>
</dbReference>
<evidence type="ECO:0000259" key="2">
    <source>
        <dbReference type="PROSITE" id="PS50943"/>
    </source>
</evidence>
<protein>
    <submittedName>
        <fullName evidence="3">Putative transcriptional regulator with C-terminal CBS domains</fullName>
    </submittedName>
</protein>
<dbReference type="GO" id="GO:0003677">
    <property type="term" value="F:DNA binding"/>
    <property type="evidence" value="ECO:0007669"/>
    <property type="project" value="UniProtKB-KW"/>
</dbReference>
<dbReference type="STRING" id="395493.BegalDRAFT_1461"/>
<dbReference type="Pfam" id="PF01381">
    <property type="entry name" value="HTH_3"/>
    <property type="match status" value="1"/>
</dbReference>
<dbReference type="Gene3D" id="1.10.260.40">
    <property type="entry name" value="lambda repressor-like DNA-binding domains"/>
    <property type="match status" value="1"/>
</dbReference>
<keyword evidence="4" id="KW-1185">Reference proteome</keyword>
<feature type="domain" description="HTH cro/C1-type" evidence="2">
    <location>
        <begin position="22"/>
        <end position="76"/>
    </location>
</feature>
<dbReference type="InterPro" id="IPR050807">
    <property type="entry name" value="TransReg_Diox_bact_type"/>
</dbReference>
<keyword evidence="1" id="KW-0238">DNA-binding</keyword>
<proteinExistence type="predicted"/>
<reference evidence="3 4" key="1">
    <citation type="submission" date="2011-11" db="EMBL/GenBank/DDBJ databases">
        <title>Improved High-Quality Draft sequence of Beggiatoa alba B18lD.</title>
        <authorList>
            <consortium name="US DOE Joint Genome Institute"/>
            <person name="Lucas S."/>
            <person name="Han J."/>
            <person name="Lapidus A."/>
            <person name="Cheng J.-F."/>
            <person name="Goodwin L."/>
            <person name="Pitluck S."/>
            <person name="Peters L."/>
            <person name="Mikhailova N."/>
            <person name="Held B."/>
            <person name="Detter J.C."/>
            <person name="Han C."/>
            <person name="Tapia R."/>
            <person name="Land M."/>
            <person name="Hauser L."/>
            <person name="Kyrpides N."/>
            <person name="Ivanova N."/>
            <person name="Pagani I."/>
            <person name="Samuel K."/>
            <person name="Teske A."/>
            <person name="Mueller J."/>
            <person name="Woyke T."/>
        </authorList>
    </citation>
    <scope>NUCLEOTIDE SEQUENCE [LARGE SCALE GENOMIC DNA]</scope>
    <source>
        <strain evidence="3 4">B18LD</strain>
    </source>
</reference>
<dbReference type="SMART" id="SM00530">
    <property type="entry name" value="HTH_XRE"/>
    <property type="match status" value="1"/>
</dbReference>
<dbReference type="InterPro" id="IPR001387">
    <property type="entry name" value="Cro/C1-type_HTH"/>
</dbReference>
<dbReference type="eggNOG" id="COG1396">
    <property type="taxonomic scope" value="Bacteria"/>
</dbReference>
<sequence>MHIYRLKLISMMSIQIDIGRRIRQIRKEKGLTQTDLANALGFDRSFLSKIEAGTSDVTSSTLYEIAKYLDISVASLYGEEPSPPLERETKRLSELLETLSPEEIAIIKKVMYAFADSNKFRHKTVS</sequence>